<reference evidence="2" key="3">
    <citation type="submission" date="2015-04" db="UniProtKB">
        <authorList>
            <consortium name="EnsemblPlants"/>
        </authorList>
    </citation>
    <scope>IDENTIFICATION</scope>
    <source>
        <strain evidence="2">cv. Jemalong A17</strain>
    </source>
</reference>
<name>A0A072U789_MEDTR</name>
<evidence type="ECO:0000313" key="1">
    <source>
        <dbReference type="EMBL" id="KEH25231.1"/>
    </source>
</evidence>
<evidence type="ECO:0000313" key="3">
    <source>
        <dbReference type="Proteomes" id="UP000002051"/>
    </source>
</evidence>
<dbReference type="Proteomes" id="UP000002051">
    <property type="component" value="Chromosome 6"/>
</dbReference>
<proteinExistence type="predicted"/>
<organism evidence="1 3">
    <name type="scientific">Medicago truncatula</name>
    <name type="common">Barrel medic</name>
    <name type="synonym">Medicago tribuloides</name>
    <dbReference type="NCBI Taxonomy" id="3880"/>
    <lineage>
        <taxon>Eukaryota</taxon>
        <taxon>Viridiplantae</taxon>
        <taxon>Streptophyta</taxon>
        <taxon>Embryophyta</taxon>
        <taxon>Tracheophyta</taxon>
        <taxon>Spermatophyta</taxon>
        <taxon>Magnoliopsida</taxon>
        <taxon>eudicotyledons</taxon>
        <taxon>Gunneridae</taxon>
        <taxon>Pentapetalae</taxon>
        <taxon>rosids</taxon>
        <taxon>fabids</taxon>
        <taxon>Fabales</taxon>
        <taxon>Fabaceae</taxon>
        <taxon>Papilionoideae</taxon>
        <taxon>50 kb inversion clade</taxon>
        <taxon>NPAAA clade</taxon>
        <taxon>Hologalegina</taxon>
        <taxon>IRL clade</taxon>
        <taxon>Trifolieae</taxon>
        <taxon>Medicago</taxon>
    </lineage>
</organism>
<keyword evidence="3" id="KW-1185">Reference proteome</keyword>
<dbReference type="AlphaFoldDB" id="A0A072U789"/>
<dbReference type="EnsemblPlants" id="KEH25231">
    <property type="protein sequence ID" value="KEH25231"/>
    <property type="gene ID" value="MTR_6g016545"/>
</dbReference>
<gene>
    <name evidence="1" type="ordered locus">MTR_6g016545</name>
</gene>
<evidence type="ECO:0000313" key="2">
    <source>
        <dbReference type="EnsemblPlants" id="KEH25231"/>
    </source>
</evidence>
<reference evidence="1 3" key="1">
    <citation type="journal article" date="2011" name="Nature">
        <title>The Medicago genome provides insight into the evolution of rhizobial symbioses.</title>
        <authorList>
            <person name="Young N.D."/>
            <person name="Debelle F."/>
            <person name="Oldroyd G.E."/>
            <person name="Geurts R."/>
            <person name="Cannon S.B."/>
            <person name="Udvardi M.K."/>
            <person name="Benedito V.A."/>
            <person name="Mayer K.F."/>
            <person name="Gouzy J."/>
            <person name="Schoof H."/>
            <person name="Van de Peer Y."/>
            <person name="Proost S."/>
            <person name="Cook D.R."/>
            <person name="Meyers B.C."/>
            <person name="Spannagl M."/>
            <person name="Cheung F."/>
            <person name="De Mita S."/>
            <person name="Krishnakumar V."/>
            <person name="Gundlach H."/>
            <person name="Zhou S."/>
            <person name="Mudge J."/>
            <person name="Bharti A.K."/>
            <person name="Murray J.D."/>
            <person name="Naoumkina M.A."/>
            <person name="Rosen B."/>
            <person name="Silverstein K.A."/>
            <person name="Tang H."/>
            <person name="Rombauts S."/>
            <person name="Zhao P.X."/>
            <person name="Zhou P."/>
            <person name="Barbe V."/>
            <person name="Bardou P."/>
            <person name="Bechner M."/>
            <person name="Bellec A."/>
            <person name="Berger A."/>
            <person name="Berges H."/>
            <person name="Bidwell S."/>
            <person name="Bisseling T."/>
            <person name="Choisne N."/>
            <person name="Couloux A."/>
            <person name="Denny R."/>
            <person name="Deshpande S."/>
            <person name="Dai X."/>
            <person name="Doyle J.J."/>
            <person name="Dudez A.M."/>
            <person name="Farmer A.D."/>
            <person name="Fouteau S."/>
            <person name="Franken C."/>
            <person name="Gibelin C."/>
            <person name="Gish J."/>
            <person name="Goldstein S."/>
            <person name="Gonzalez A.J."/>
            <person name="Green P.J."/>
            <person name="Hallab A."/>
            <person name="Hartog M."/>
            <person name="Hua A."/>
            <person name="Humphray S.J."/>
            <person name="Jeong D.H."/>
            <person name="Jing Y."/>
            <person name="Jocker A."/>
            <person name="Kenton S.M."/>
            <person name="Kim D.J."/>
            <person name="Klee K."/>
            <person name="Lai H."/>
            <person name="Lang C."/>
            <person name="Lin S."/>
            <person name="Macmil S.L."/>
            <person name="Magdelenat G."/>
            <person name="Matthews L."/>
            <person name="McCorrison J."/>
            <person name="Monaghan E.L."/>
            <person name="Mun J.H."/>
            <person name="Najar F.Z."/>
            <person name="Nicholson C."/>
            <person name="Noirot C."/>
            <person name="O'Bleness M."/>
            <person name="Paule C.R."/>
            <person name="Poulain J."/>
            <person name="Prion F."/>
            <person name="Qin B."/>
            <person name="Qu C."/>
            <person name="Retzel E.F."/>
            <person name="Riddle C."/>
            <person name="Sallet E."/>
            <person name="Samain S."/>
            <person name="Samson N."/>
            <person name="Sanders I."/>
            <person name="Saurat O."/>
            <person name="Scarpelli C."/>
            <person name="Schiex T."/>
            <person name="Segurens B."/>
            <person name="Severin A.J."/>
            <person name="Sherrier D.J."/>
            <person name="Shi R."/>
            <person name="Sims S."/>
            <person name="Singer S.R."/>
            <person name="Sinharoy S."/>
            <person name="Sterck L."/>
            <person name="Viollet A."/>
            <person name="Wang B.B."/>
            <person name="Wang K."/>
            <person name="Wang M."/>
            <person name="Wang X."/>
            <person name="Warfsmann J."/>
            <person name="Weissenbach J."/>
            <person name="White D.D."/>
            <person name="White J.D."/>
            <person name="Wiley G.B."/>
            <person name="Wincker P."/>
            <person name="Xing Y."/>
            <person name="Yang L."/>
            <person name="Yao Z."/>
            <person name="Ying F."/>
            <person name="Zhai J."/>
            <person name="Zhou L."/>
            <person name="Zuber A."/>
            <person name="Denarie J."/>
            <person name="Dixon R.A."/>
            <person name="May G.D."/>
            <person name="Schwartz D.C."/>
            <person name="Rogers J."/>
            <person name="Quetier F."/>
            <person name="Town C.D."/>
            <person name="Roe B.A."/>
        </authorList>
    </citation>
    <scope>NUCLEOTIDE SEQUENCE [LARGE SCALE GENOMIC DNA]</scope>
    <source>
        <strain evidence="1">A17</strain>
        <strain evidence="2 3">cv. Jemalong A17</strain>
    </source>
</reference>
<dbReference type="HOGENOM" id="CLU_2516071_0_0_1"/>
<protein>
    <submittedName>
        <fullName evidence="1 2">Uncharacterized protein</fullName>
    </submittedName>
</protein>
<dbReference type="EMBL" id="CM001222">
    <property type="protein sequence ID" value="KEH25231.1"/>
    <property type="molecule type" value="Genomic_DNA"/>
</dbReference>
<accession>A0A072U789</accession>
<reference evidence="1 3" key="2">
    <citation type="journal article" date="2014" name="BMC Genomics">
        <title>An improved genome release (version Mt4.0) for the model legume Medicago truncatula.</title>
        <authorList>
            <person name="Tang H."/>
            <person name="Krishnakumar V."/>
            <person name="Bidwell S."/>
            <person name="Rosen B."/>
            <person name="Chan A."/>
            <person name="Zhou S."/>
            <person name="Gentzbittel L."/>
            <person name="Childs K.L."/>
            <person name="Yandell M."/>
            <person name="Gundlach H."/>
            <person name="Mayer K.F."/>
            <person name="Schwartz D.C."/>
            <person name="Town C.D."/>
        </authorList>
    </citation>
    <scope>GENOME REANNOTATION</scope>
    <source>
        <strain evidence="1">A17</strain>
        <strain evidence="2 3">cv. Jemalong A17</strain>
    </source>
</reference>
<sequence length="85" mass="9624">MCPIGIESPDPPLGVIVFFEILMTNDSRDLCARLEFVMLCMQKRGVGIWAGQQVKAKAQSCQCSEECNRDELITIMDDYSRFSFP</sequence>